<sequence length="336" mass="37091">MATLASLVVVLVASANVFGASQSIFTVPKTFPKLQGCLTEPLTYSCENTTTIKDTCCSPTPGGLVLQTQFWSTYTGLERKGQLLPKGSWTIHGLWPDNCDGSFEQYCDLSRQFDPAPSPAILPDGTVVPAHKGPGVDTFVAEFKRLDLLDYMSKYWINQGAPNADFWGHEFSKHATCTSTFDVACYGPDYKKHQDVVDFFDAVIRAFKMYPTFDLLASAGIIPSNRTTYTLTQLQTALKAQTGSIPFLGCGFNGTVLQEVWYFHHVLGSVSPSTHMSLATCFNACCNRRNNLAISSLWTQPRIRRALLLLVSTITSAHIRRNVKSVFCPDVDRNAM</sequence>
<evidence type="ECO:0000256" key="3">
    <source>
        <dbReference type="ARBA" id="ARBA00023157"/>
    </source>
</evidence>
<dbReference type="EC" id="4.6.1.19" evidence="2"/>
<comment type="similarity">
    <text evidence="1 4">Belongs to the RNase T2 family.</text>
</comment>
<protein>
    <recommendedName>
        <fullName evidence="2">ribonuclease T2</fullName>
        <ecNumber evidence="2">4.6.1.19</ecNumber>
    </recommendedName>
</protein>
<keyword evidence="7" id="KW-1185">Reference proteome</keyword>
<evidence type="ECO:0000256" key="2">
    <source>
        <dbReference type="ARBA" id="ARBA00012571"/>
    </source>
</evidence>
<organism evidence="6 7">
    <name type="scientific">Somion occarium</name>
    <dbReference type="NCBI Taxonomy" id="3059160"/>
    <lineage>
        <taxon>Eukaryota</taxon>
        <taxon>Fungi</taxon>
        <taxon>Dikarya</taxon>
        <taxon>Basidiomycota</taxon>
        <taxon>Agaricomycotina</taxon>
        <taxon>Agaricomycetes</taxon>
        <taxon>Polyporales</taxon>
        <taxon>Cerrenaceae</taxon>
        <taxon>Somion</taxon>
    </lineage>
</organism>
<evidence type="ECO:0000256" key="4">
    <source>
        <dbReference type="RuleBase" id="RU004328"/>
    </source>
</evidence>
<evidence type="ECO:0000313" key="6">
    <source>
        <dbReference type="EMBL" id="CAL1694059.1"/>
    </source>
</evidence>
<dbReference type="EMBL" id="OZ037944">
    <property type="protein sequence ID" value="CAL1694059.1"/>
    <property type="molecule type" value="Genomic_DNA"/>
</dbReference>
<reference evidence="7" key="1">
    <citation type="submission" date="2024-04" db="EMBL/GenBank/DDBJ databases">
        <authorList>
            <person name="Shaw F."/>
            <person name="Minotto A."/>
        </authorList>
    </citation>
    <scope>NUCLEOTIDE SEQUENCE [LARGE SCALE GENOMIC DNA]</scope>
</reference>
<dbReference type="InterPro" id="IPR033130">
    <property type="entry name" value="RNase_T2_His_AS_2"/>
</dbReference>
<evidence type="ECO:0000313" key="7">
    <source>
        <dbReference type="Proteomes" id="UP001497453"/>
    </source>
</evidence>
<dbReference type="Proteomes" id="UP001497453">
    <property type="component" value="Chromosome 1"/>
</dbReference>
<gene>
    <name evidence="6" type="ORF">GFSPODELE1_LOCUS135</name>
</gene>
<dbReference type="PANTHER" id="PTHR11240:SF17">
    <property type="entry name" value="RIBONUCLEASE T2"/>
    <property type="match status" value="1"/>
</dbReference>
<dbReference type="PROSITE" id="PS00531">
    <property type="entry name" value="RNASE_T2_2"/>
    <property type="match status" value="1"/>
</dbReference>
<evidence type="ECO:0000256" key="5">
    <source>
        <dbReference type="SAM" id="SignalP"/>
    </source>
</evidence>
<dbReference type="PROSITE" id="PS00530">
    <property type="entry name" value="RNASE_T2_1"/>
    <property type="match status" value="1"/>
</dbReference>
<dbReference type="InterPro" id="IPR033697">
    <property type="entry name" value="Ribonuclease_T2_eukaryotic"/>
</dbReference>
<accession>A0ABP1CHH2</accession>
<keyword evidence="3" id="KW-1015">Disulfide bond</keyword>
<name>A0ABP1CHH2_9APHY</name>
<dbReference type="InterPro" id="IPR001568">
    <property type="entry name" value="RNase_T2-like"/>
</dbReference>
<feature type="chain" id="PRO_5046806071" description="ribonuclease T2" evidence="5">
    <location>
        <begin position="20"/>
        <end position="336"/>
    </location>
</feature>
<dbReference type="CDD" id="cd01061">
    <property type="entry name" value="RNase_T2_euk"/>
    <property type="match status" value="1"/>
</dbReference>
<dbReference type="SUPFAM" id="SSF55895">
    <property type="entry name" value="Ribonuclease Rh-like"/>
    <property type="match status" value="1"/>
</dbReference>
<dbReference type="Gene3D" id="3.90.730.10">
    <property type="entry name" value="Ribonuclease T2-like"/>
    <property type="match status" value="1"/>
</dbReference>
<evidence type="ECO:0000256" key="1">
    <source>
        <dbReference type="ARBA" id="ARBA00007469"/>
    </source>
</evidence>
<dbReference type="InterPro" id="IPR018188">
    <property type="entry name" value="RNase_T2_His_AS_1"/>
</dbReference>
<dbReference type="PANTHER" id="PTHR11240">
    <property type="entry name" value="RIBONUCLEASE T2"/>
    <property type="match status" value="1"/>
</dbReference>
<proteinExistence type="inferred from homology"/>
<dbReference type="InterPro" id="IPR036430">
    <property type="entry name" value="RNase_T2-like_sf"/>
</dbReference>
<keyword evidence="5" id="KW-0732">Signal</keyword>
<dbReference type="Pfam" id="PF00445">
    <property type="entry name" value="Ribonuclease_T2"/>
    <property type="match status" value="1"/>
</dbReference>
<feature type="signal peptide" evidence="5">
    <location>
        <begin position="1"/>
        <end position="19"/>
    </location>
</feature>